<organism evidence="2 3">
    <name type="scientific">Trifolium pratense</name>
    <name type="common">Red clover</name>
    <dbReference type="NCBI Taxonomy" id="57577"/>
    <lineage>
        <taxon>Eukaryota</taxon>
        <taxon>Viridiplantae</taxon>
        <taxon>Streptophyta</taxon>
        <taxon>Embryophyta</taxon>
        <taxon>Tracheophyta</taxon>
        <taxon>Spermatophyta</taxon>
        <taxon>Magnoliopsida</taxon>
        <taxon>eudicotyledons</taxon>
        <taxon>Gunneridae</taxon>
        <taxon>Pentapetalae</taxon>
        <taxon>rosids</taxon>
        <taxon>fabids</taxon>
        <taxon>Fabales</taxon>
        <taxon>Fabaceae</taxon>
        <taxon>Papilionoideae</taxon>
        <taxon>50 kb inversion clade</taxon>
        <taxon>NPAAA clade</taxon>
        <taxon>Hologalegina</taxon>
        <taxon>IRL clade</taxon>
        <taxon>Trifolieae</taxon>
        <taxon>Trifolium</taxon>
    </lineage>
</organism>
<accession>A0A2K3KJ61</accession>
<feature type="region of interest" description="Disordered" evidence="1">
    <location>
        <begin position="122"/>
        <end position="142"/>
    </location>
</feature>
<reference evidence="2 3" key="2">
    <citation type="journal article" date="2017" name="Front. Plant Sci.">
        <title>Gene Classification and Mining of Molecular Markers Useful in Red Clover (Trifolium pratense) Breeding.</title>
        <authorList>
            <person name="Istvanek J."/>
            <person name="Dluhosova J."/>
            <person name="Dluhos P."/>
            <person name="Patkova L."/>
            <person name="Nedelnik J."/>
            <person name="Repkova J."/>
        </authorList>
    </citation>
    <scope>NUCLEOTIDE SEQUENCE [LARGE SCALE GENOMIC DNA]</scope>
    <source>
        <strain evidence="3">cv. Tatra</strain>
        <tissue evidence="2">Young leaves</tissue>
    </source>
</reference>
<proteinExistence type="predicted"/>
<evidence type="ECO:0000313" key="3">
    <source>
        <dbReference type="Proteomes" id="UP000236291"/>
    </source>
</evidence>
<dbReference type="EMBL" id="ASHM01098603">
    <property type="protein sequence ID" value="PNX66341.1"/>
    <property type="molecule type" value="Genomic_DNA"/>
</dbReference>
<comment type="caution">
    <text evidence="2">The sequence shown here is derived from an EMBL/GenBank/DDBJ whole genome shotgun (WGS) entry which is preliminary data.</text>
</comment>
<name>A0A2K3KJ61_TRIPR</name>
<dbReference type="Proteomes" id="UP000236291">
    <property type="component" value="Unassembled WGS sequence"/>
</dbReference>
<feature type="region of interest" description="Disordered" evidence="1">
    <location>
        <begin position="1"/>
        <end position="24"/>
    </location>
</feature>
<evidence type="ECO:0000256" key="1">
    <source>
        <dbReference type="SAM" id="MobiDB-lite"/>
    </source>
</evidence>
<evidence type="ECO:0000313" key="2">
    <source>
        <dbReference type="EMBL" id="PNX66341.1"/>
    </source>
</evidence>
<gene>
    <name evidence="2" type="ORF">L195_g055031</name>
</gene>
<dbReference type="AlphaFoldDB" id="A0A2K3KJ61"/>
<feature type="region of interest" description="Disordered" evidence="1">
    <location>
        <begin position="39"/>
        <end position="81"/>
    </location>
</feature>
<feature type="non-terminal residue" evidence="2">
    <location>
        <position position="176"/>
    </location>
</feature>
<protein>
    <submittedName>
        <fullName evidence="2">Uncharacterized protein</fullName>
    </submittedName>
</protein>
<sequence length="176" mass="19037">MSNSQNSSPTKNDDTTPSYDSLPPQITIAYPISTVFPEEITKKKTSSKKNTKVSQSTSRASSDSKKTGKISKSKSTPKTVHTMRELYLDNLATPNVDVNAEASVIRKKNLSLAFDLSTETLGLDNPRPTENLGKSSLENPDDTIDDIGAASKANLESEMTFGEKIVSDQDAAYDAT</sequence>
<feature type="compositionally biased region" description="Polar residues" evidence="1">
    <location>
        <begin position="1"/>
        <end position="19"/>
    </location>
</feature>
<reference evidence="2 3" key="1">
    <citation type="journal article" date="2014" name="Am. J. Bot.">
        <title>Genome assembly and annotation for red clover (Trifolium pratense; Fabaceae).</title>
        <authorList>
            <person name="Istvanek J."/>
            <person name="Jaros M."/>
            <person name="Krenek A."/>
            <person name="Repkova J."/>
        </authorList>
    </citation>
    <scope>NUCLEOTIDE SEQUENCE [LARGE SCALE GENOMIC DNA]</scope>
    <source>
        <strain evidence="3">cv. Tatra</strain>
        <tissue evidence="2">Young leaves</tissue>
    </source>
</reference>